<evidence type="ECO:0000256" key="1">
    <source>
        <dbReference type="ARBA" id="ARBA00023015"/>
    </source>
</evidence>
<dbReference type="AlphaFoldDB" id="A0A6G9XSF4"/>
<dbReference type="PRINTS" id="PR00038">
    <property type="entry name" value="HTHLUXR"/>
</dbReference>
<feature type="domain" description="HTH luxR-type" evidence="4">
    <location>
        <begin position="755"/>
        <end position="820"/>
    </location>
</feature>
<dbReference type="InterPro" id="IPR059106">
    <property type="entry name" value="WHD_MalT"/>
</dbReference>
<dbReference type="EMBL" id="CP046171">
    <property type="protein sequence ID" value="QIS03854.1"/>
    <property type="molecule type" value="Genomic_DNA"/>
</dbReference>
<dbReference type="InterPro" id="IPR036388">
    <property type="entry name" value="WH-like_DNA-bd_sf"/>
</dbReference>
<dbReference type="PANTHER" id="PTHR44688">
    <property type="entry name" value="DNA-BINDING TRANSCRIPTIONAL ACTIVATOR DEVR_DOSR"/>
    <property type="match status" value="1"/>
</dbReference>
<organism evidence="5 6">
    <name type="scientific">Nocardia brasiliensis</name>
    <dbReference type="NCBI Taxonomy" id="37326"/>
    <lineage>
        <taxon>Bacteria</taxon>
        <taxon>Bacillati</taxon>
        <taxon>Actinomycetota</taxon>
        <taxon>Actinomycetes</taxon>
        <taxon>Mycobacteriales</taxon>
        <taxon>Nocardiaceae</taxon>
        <taxon>Nocardia</taxon>
    </lineage>
</organism>
<dbReference type="InterPro" id="IPR027417">
    <property type="entry name" value="P-loop_NTPase"/>
</dbReference>
<keyword evidence="1" id="KW-0805">Transcription regulation</keyword>
<dbReference type="InterPro" id="IPR016032">
    <property type="entry name" value="Sig_transdc_resp-reg_C-effctor"/>
</dbReference>
<protein>
    <submittedName>
        <fullName evidence="5">AAA family ATPase</fullName>
    </submittedName>
</protein>
<keyword evidence="3" id="KW-0804">Transcription</keyword>
<dbReference type="RefSeq" id="WP_167462957.1">
    <property type="nucleotide sequence ID" value="NZ_CP046171.1"/>
</dbReference>
<keyword evidence="2" id="KW-0238">DNA-binding</keyword>
<sequence length="822" mass="87958">MTARPKPPHTAVPTFAFTPIARPELYDRLDTALSAARAATLLITAPAGTGKTVLVADWLRHRRRQAPPAAAISWLTLTRRNAGAVGLRTALPGPDLPPVLVIDNAHLITEPPALAYLEYVLTHLPSSTVAILMARFAPPLRWHAAESAGLVTYLGSADLMFSSAQAKQLCAQQHCTLTADELKTVMDLTRGWPTLLRITAGQLAAEPDRRTALAALASAPRALGEFLRTEFIEGLAEPVRRFVVETSVPETFTAALAEQLTGLDAPQILDELLRVNFPLTPVAHRGELWFSYHPMLRSELLLEARYSATHAEVLRRTADWYCAMNLPIAALPHVLAGTPAELVRFLRETALRIVLDGAGPQLFQRLERAPLPADDPFLWVLRAIDALERDDVTAALTHLDIACARTPDTETIAPRGWLVPLTLAATVRAAVAGGTGLAEIRLPDPLPVTGQPDIDAYVAIEAGTALLVRGSHTLARQQLRRGLALAKCVGNHALVVRACAHLALVAGVRGGIAVARDTARTAVRSAHTKHLIDSPAAAVASAVSSFAGYLRGEPGTTPEPRQAPRCCVEPVTRLCEFDTAADKYAAAEPLRASTLRLLRHPYAAPVAGLLLPPVICALLLVTDVGAVRPLIEQAEPLLGDDAGRTVARAAVAARTGHPKTVLGLVEPIIADGDATHPLHTVTALLFTASAHAALRNPLPARAALEAALRGAEDDHLVRPFLDVPGCVQLLDTHIGTLGRYNRLAQEIRQHPAVRRGAAQPRLTATERTVLAQLPSGRTVQQIAETLGVSINTVKTHLRGIYTKLGTNSRAETLLLAHRTGLL</sequence>
<dbReference type="InterPro" id="IPR000792">
    <property type="entry name" value="Tscrpt_reg_LuxR_C"/>
</dbReference>
<dbReference type="GO" id="GO:0003677">
    <property type="term" value="F:DNA binding"/>
    <property type="evidence" value="ECO:0007669"/>
    <property type="project" value="UniProtKB-KW"/>
</dbReference>
<dbReference type="Pfam" id="PF25873">
    <property type="entry name" value="WHD_MalT"/>
    <property type="match status" value="1"/>
</dbReference>
<accession>A0A6G9XSF4</accession>
<evidence type="ECO:0000259" key="4">
    <source>
        <dbReference type="PROSITE" id="PS50043"/>
    </source>
</evidence>
<name>A0A6G9XSF4_NOCBR</name>
<evidence type="ECO:0000256" key="2">
    <source>
        <dbReference type="ARBA" id="ARBA00023125"/>
    </source>
</evidence>
<dbReference type="SMART" id="SM00421">
    <property type="entry name" value="HTH_LUXR"/>
    <property type="match status" value="1"/>
</dbReference>
<evidence type="ECO:0000313" key="5">
    <source>
        <dbReference type="EMBL" id="QIS03854.1"/>
    </source>
</evidence>
<dbReference type="SUPFAM" id="SSF46894">
    <property type="entry name" value="C-terminal effector domain of the bipartite response regulators"/>
    <property type="match status" value="1"/>
</dbReference>
<gene>
    <name evidence="5" type="ORF">F5X71_17335</name>
</gene>
<dbReference type="CDD" id="cd06170">
    <property type="entry name" value="LuxR_C_like"/>
    <property type="match status" value="1"/>
</dbReference>
<evidence type="ECO:0000256" key="3">
    <source>
        <dbReference type="ARBA" id="ARBA00023163"/>
    </source>
</evidence>
<dbReference type="GO" id="GO:0006355">
    <property type="term" value="P:regulation of DNA-templated transcription"/>
    <property type="evidence" value="ECO:0007669"/>
    <property type="project" value="InterPro"/>
</dbReference>
<dbReference type="PANTHER" id="PTHR44688:SF16">
    <property type="entry name" value="DNA-BINDING TRANSCRIPTIONAL ACTIVATOR DEVR_DOSR"/>
    <property type="match status" value="1"/>
</dbReference>
<dbReference type="PROSITE" id="PS50043">
    <property type="entry name" value="HTH_LUXR_2"/>
    <property type="match status" value="1"/>
</dbReference>
<evidence type="ECO:0000313" key="6">
    <source>
        <dbReference type="Proteomes" id="UP000501705"/>
    </source>
</evidence>
<dbReference type="Proteomes" id="UP000501705">
    <property type="component" value="Chromosome"/>
</dbReference>
<proteinExistence type="predicted"/>
<reference evidence="5 6" key="1">
    <citation type="journal article" date="2019" name="ACS Chem. Biol.">
        <title>Identification and Mobilization of a Cryptic Antibiotic Biosynthesis Gene Locus from a Human-Pathogenic Nocardia Isolate.</title>
        <authorList>
            <person name="Herisse M."/>
            <person name="Ishida K."/>
            <person name="Porter J.L."/>
            <person name="Howden B."/>
            <person name="Hertweck C."/>
            <person name="Stinear T.P."/>
            <person name="Pidot S.J."/>
        </authorList>
    </citation>
    <scope>NUCLEOTIDE SEQUENCE [LARGE SCALE GENOMIC DNA]</scope>
    <source>
        <strain evidence="5 6">AUSMDU00024985</strain>
    </source>
</reference>
<dbReference type="Pfam" id="PF00196">
    <property type="entry name" value="GerE"/>
    <property type="match status" value="1"/>
</dbReference>
<dbReference type="SUPFAM" id="SSF52540">
    <property type="entry name" value="P-loop containing nucleoside triphosphate hydrolases"/>
    <property type="match status" value="1"/>
</dbReference>
<dbReference type="Gene3D" id="1.10.10.10">
    <property type="entry name" value="Winged helix-like DNA-binding domain superfamily/Winged helix DNA-binding domain"/>
    <property type="match status" value="1"/>
</dbReference>